<protein>
    <recommendedName>
        <fullName evidence="2">F-box domain-containing protein</fullName>
    </recommendedName>
</protein>
<proteinExistence type="predicted"/>
<evidence type="ECO:0000313" key="3">
    <source>
        <dbReference type="EMBL" id="KAF2494988.1"/>
    </source>
</evidence>
<dbReference type="SUPFAM" id="SSF81383">
    <property type="entry name" value="F-box domain"/>
    <property type="match status" value="1"/>
</dbReference>
<feature type="compositionally biased region" description="Pro residues" evidence="1">
    <location>
        <begin position="1"/>
        <end position="15"/>
    </location>
</feature>
<gene>
    <name evidence="3" type="ORF">BU16DRAFT_562609</name>
</gene>
<dbReference type="EMBL" id="MU004190">
    <property type="protein sequence ID" value="KAF2494988.1"/>
    <property type="molecule type" value="Genomic_DNA"/>
</dbReference>
<dbReference type="InterPro" id="IPR001810">
    <property type="entry name" value="F-box_dom"/>
</dbReference>
<evidence type="ECO:0000259" key="2">
    <source>
        <dbReference type="PROSITE" id="PS50181"/>
    </source>
</evidence>
<accession>A0A6A6QR69</accession>
<keyword evidence="4" id="KW-1185">Reference proteome</keyword>
<dbReference type="Gene3D" id="3.80.10.10">
    <property type="entry name" value="Ribonuclease Inhibitor"/>
    <property type="match status" value="1"/>
</dbReference>
<organism evidence="3 4">
    <name type="scientific">Lophium mytilinum</name>
    <dbReference type="NCBI Taxonomy" id="390894"/>
    <lineage>
        <taxon>Eukaryota</taxon>
        <taxon>Fungi</taxon>
        <taxon>Dikarya</taxon>
        <taxon>Ascomycota</taxon>
        <taxon>Pezizomycotina</taxon>
        <taxon>Dothideomycetes</taxon>
        <taxon>Pleosporomycetidae</taxon>
        <taxon>Mytilinidiales</taxon>
        <taxon>Mytilinidiaceae</taxon>
        <taxon>Lophium</taxon>
    </lineage>
</organism>
<dbReference type="Pfam" id="PF12937">
    <property type="entry name" value="F-box-like"/>
    <property type="match status" value="1"/>
</dbReference>
<feature type="domain" description="F-box" evidence="2">
    <location>
        <begin position="29"/>
        <end position="80"/>
    </location>
</feature>
<dbReference type="InterPro" id="IPR032675">
    <property type="entry name" value="LRR_dom_sf"/>
</dbReference>
<dbReference type="OrthoDB" id="3800724at2759"/>
<reference evidence="3" key="1">
    <citation type="journal article" date="2020" name="Stud. Mycol.">
        <title>101 Dothideomycetes genomes: a test case for predicting lifestyles and emergence of pathogens.</title>
        <authorList>
            <person name="Haridas S."/>
            <person name="Albert R."/>
            <person name="Binder M."/>
            <person name="Bloem J."/>
            <person name="Labutti K."/>
            <person name="Salamov A."/>
            <person name="Andreopoulos B."/>
            <person name="Baker S."/>
            <person name="Barry K."/>
            <person name="Bills G."/>
            <person name="Bluhm B."/>
            <person name="Cannon C."/>
            <person name="Castanera R."/>
            <person name="Culley D."/>
            <person name="Daum C."/>
            <person name="Ezra D."/>
            <person name="Gonzalez J."/>
            <person name="Henrissat B."/>
            <person name="Kuo A."/>
            <person name="Liang C."/>
            <person name="Lipzen A."/>
            <person name="Lutzoni F."/>
            <person name="Magnuson J."/>
            <person name="Mondo S."/>
            <person name="Nolan M."/>
            <person name="Ohm R."/>
            <person name="Pangilinan J."/>
            <person name="Park H.-J."/>
            <person name="Ramirez L."/>
            <person name="Alfaro M."/>
            <person name="Sun H."/>
            <person name="Tritt A."/>
            <person name="Yoshinaga Y."/>
            <person name="Zwiers L.-H."/>
            <person name="Turgeon B."/>
            <person name="Goodwin S."/>
            <person name="Spatafora J."/>
            <person name="Crous P."/>
            <person name="Grigoriev I."/>
        </authorList>
    </citation>
    <scope>NUCLEOTIDE SEQUENCE</scope>
    <source>
        <strain evidence="3">CBS 269.34</strain>
    </source>
</reference>
<evidence type="ECO:0000256" key="1">
    <source>
        <dbReference type="SAM" id="MobiDB-lite"/>
    </source>
</evidence>
<dbReference type="PROSITE" id="PS50181">
    <property type="entry name" value="FBOX"/>
    <property type="match status" value="1"/>
</dbReference>
<sequence>MPTPQPPAMGAPIPPDEGSSLGRKGVTPRSSLDSLPEELLANICSFLPPPDTANPSPVAGVCRVSRKFHRISLPYLYRHVHKQSGCRGASLIRTLRENPDLAKIVTVISTDPADSHHHWKEDEEVRVDHAQMPDLLQLLPSLEKLDLQGFCEGFSREYGLISRGSEWLHIEQGFLPKLREVSLDFRSLVNHYDLAFSLQLPTIKVVNLVNESISLSMLSRSPPANYNVETLKLTDFGGWTLVREDELVQSFKSLKNFSIQYERVFKRFQFKTLLEEQQESLEQLEVIISKTWYHDDLAFYKCRGGVSGMAGLDRFTNLSSLRADYLSLAGLGPDALPISQLPMPPNLRRLRIDVRGAGIITLQAELRDLAVLRCRLGELPSLTSVIVATDNQGSSKMVKELEELFGESSVKFEQINQA</sequence>
<dbReference type="Gene3D" id="1.20.1280.50">
    <property type="match status" value="1"/>
</dbReference>
<feature type="region of interest" description="Disordered" evidence="1">
    <location>
        <begin position="1"/>
        <end position="31"/>
    </location>
</feature>
<name>A0A6A6QR69_9PEZI</name>
<dbReference type="Proteomes" id="UP000799750">
    <property type="component" value="Unassembled WGS sequence"/>
</dbReference>
<dbReference type="SUPFAM" id="SSF52047">
    <property type="entry name" value="RNI-like"/>
    <property type="match status" value="1"/>
</dbReference>
<dbReference type="InterPro" id="IPR036047">
    <property type="entry name" value="F-box-like_dom_sf"/>
</dbReference>
<dbReference type="AlphaFoldDB" id="A0A6A6QR69"/>
<evidence type="ECO:0000313" key="4">
    <source>
        <dbReference type="Proteomes" id="UP000799750"/>
    </source>
</evidence>